<protein>
    <recommendedName>
        <fullName evidence="9">XPG N-terminal domain-containing protein</fullName>
    </recommendedName>
</protein>
<dbReference type="EMBL" id="DS022300">
    <property type="protein sequence ID" value="OAJ36512.1"/>
    <property type="molecule type" value="Genomic_DNA"/>
</dbReference>
<dbReference type="PANTHER" id="PTHR16171">
    <property type="entry name" value="DNA REPAIR PROTEIN COMPLEMENTING XP-G CELLS-RELATED"/>
    <property type="match status" value="1"/>
</dbReference>
<evidence type="ECO:0000259" key="5">
    <source>
        <dbReference type="SMART" id="SM00484"/>
    </source>
</evidence>
<evidence type="ECO:0000256" key="1">
    <source>
        <dbReference type="ARBA" id="ARBA00004123"/>
    </source>
</evidence>
<feature type="domain" description="XPG N-terminal" evidence="6">
    <location>
        <begin position="1"/>
        <end position="77"/>
    </location>
</feature>
<evidence type="ECO:0000313" key="8">
    <source>
        <dbReference type="Proteomes" id="UP000077115"/>
    </source>
</evidence>
<keyword evidence="3" id="KW-0175">Coiled coil</keyword>
<sequence>MGVKGLWQLVGTTAKPFLKAMRSRDGNLLHGAHIIGFFRRICKLLFYGILPVFVFDGATPALKRQTIASRRHRRATVEQSLRKTAERILSLQLQKRALIVSLANQPTEIETTENSDRPIQYYDAASNRNIPANKNSERGLKRLRDEFELPLADQSTLKSVSKNDERLATEEELRSFIAFHRNDIDLSKINIDSTEFKNLPVEIQHEVIIEIKNRARAPDNSRVQSMLQTSKTSLDFSKLQIRNLVHRNALTQRTTLFAQNAGVVKSKASIDQATGGDSWKRKRHFGRRRIAGVRNRDFMLVKNEVADLPTNNNSAASISGDSALRDIAGYTMTVREVDLRVVDGTTGMQGFATSSIDDLTQHDPRIIRSSAGDDNVTAQSKDHTYRETPVSNALDQNHHQWSFQNNNSTPSDQPLINNFEAYVSDDQTVEQVLAKFTDSERIDLTLDDWHAENSNSGLIEYPYKSSEGLQMGDCDLMDSNSLLARYNNRTSASKPFPAHASHQSFISEWEDVACSAYTNPDAESMSAESWSNNNDFEFAQTSVVPVASAVSFDTRVIHDAKDDTFTRNAAIHLDTSEKASCHCLYDPTASSTSSLYSTSMNAIETNFSMSISPMEVPEQADQNSIVHSSTCLKSSNNLYKAGPINCQPDSEYAQALFEDVLRLERTEPSDDNEFISCWCSIAPPILLTPDSIAPENSWFSPAILKVDDLELSRLFSIVIKRREKTELGSDRDISCRFLEQYLKQKTPTVPNLDDAPLSTVLDELGTDSTGDDFKPVSDVNVQSTTLTTDRSETKIGTEINIPHPLFTAQLSAAMPTSLSKNISEFLQFDDEDDEDKCVDASSVHNTNYLTHNPIAFDMTKERLDAQTDLALDSESHNEQLSTAALPIENDADDDEENSVEWEIVESKNDVSKELSVDVPDACSSPPLSESEIPTDECVQTATDFDQQLHLIKQQLQKLQQEGVDGDSAIDVPTQLEDEMQGYQEYFSTVDLNLKDVEQELTELEQQQRRGLRDASDITASMIAETQELLKQFGIPYIVATTEAESQCAFLQKQGLVEGIVTDDSDVFVFGGEVVYKNMFTQTRSVEIYTMDRLQEQLGLSREKLILLAYLLGSDYTPGLVGIGPVTSVEILNEWCNLDYSKGGVDANLEPMSALTGLEAFKAWVKRVGSGILDKEDSPTRKKLRNLAKKLDIPDGFPDLRVLNAYINPVVDQDLTNFTWGEPDLEGIRHFLEHKLQWSHETVDQTLVPVIKQMHQQKHSNHSTRVELNQTDITQYFPSEHTAHKSVRVQSVLDDWASRNTNGSKHSNSSSSKSKNSDRLSNSRRRAGRGRRGKARERESNQQG</sequence>
<dbReference type="CDD" id="cd09868">
    <property type="entry name" value="PIN_XPG_RAD2"/>
    <property type="match status" value="2"/>
</dbReference>
<feature type="region of interest" description="Disordered" evidence="4">
    <location>
        <begin position="1297"/>
        <end position="1343"/>
    </location>
</feature>
<feature type="compositionally biased region" description="Low complexity" evidence="4">
    <location>
        <begin position="1303"/>
        <end position="1313"/>
    </location>
</feature>
<dbReference type="VEuPathDB" id="FungiDB:BDEG_20677"/>
<dbReference type="GO" id="GO:0004520">
    <property type="term" value="F:DNA endonuclease activity"/>
    <property type="evidence" value="ECO:0007669"/>
    <property type="project" value="TreeGrafter"/>
</dbReference>
<dbReference type="InterPro" id="IPR006085">
    <property type="entry name" value="XPG_DNA_repair_N"/>
</dbReference>
<dbReference type="STRING" id="403673.A0A177W9W4"/>
<organism evidence="7 8">
    <name type="scientific">Batrachochytrium dendrobatidis (strain JEL423)</name>
    <dbReference type="NCBI Taxonomy" id="403673"/>
    <lineage>
        <taxon>Eukaryota</taxon>
        <taxon>Fungi</taxon>
        <taxon>Fungi incertae sedis</taxon>
        <taxon>Chytridiomycota</taxon>
        <taxon>Chytridiomycota incertae sedis</taxon>
        <taxon>Chytridiomycetes</taxon>
        <taxon>Rhizophydiales</taxon>
        <taxon>Rhizophydiales incertae sedis</taxon>
        <taxon>Batrachochytrium</taxon>
    </lineage>
</organism>
<dbReference type="SMART" id="SM00279">
    <property type="entry name" value="HhH2"/>
    <property type="match status" value="1"/>
</dbReference>
<dbReference type="CDD" id="cd09904">
    <property type="entry name" value="H3TH_XPG"/>
    <property type="match status" value="1"/>
</dbReference>
<accession>A0A177W9W4</accession>
<dbReference type="InterPro" id="IPR036279">
    <property type="entry name" value="5-3_exonuclease_C_sf"/>
</dbReference>
<comment type="subcellular location">
    <subcellularLocation>
        <location evidence="1">Nucleus</location>
    </subcellularLocation>
</comment>
<name>A0A177W9W4_BATDL</name>
<dbReference type="SUPFAM" id="SSF88723">
    <property type="entry name" value="PIN domain-like"/>
    <property type="match status" value="1"/>
</dbReference>
<dbReference type="InterPro" id="IPR029060">
    <property type="entry name" value="PIN-like_dom_sf"/>
</dbReference>
<dbReference type="Pfam" id="PF00867">
    <property type="entry name" value="XPG_I"/>
    <property type="match status" value="1"/>
</dbReference>
<evidence type="ECO:0008006" key="9">
    <source>
        <dbReference type="Google" id="ProtNLM"/>
    </source>
</evidence>
<dbReference type="PANTHER" id="PTHR16171:SF7">
    <property type="entry name" value="DNA REPAIR PROTEIN RAD2"/>
    <property type="match status" value="1"/>
</dbReference>
<dbReference type="SUPFAM" id="SSF47807">
    <property type="entry name" value="5' to 3' exonuclease, C-terminal subdomain"/>
    <property type="match status" value="1"/>
</dbReference>
<dbReference type="InterPro" id="IPR008918">
    <property type="entry name" value="HhH2"/>
</dbReference>
<evidence type="ECO:0000256" key="3">
    <source>
        <dbReference type="SAM" id="Coils"/>
    </source>
</evidence>
<proteinExistence type="predicted"/>
<keyword evidence="2" id="KW-0539">Nucleus</keyword>
<dbReference type="Proteomes" id="UP000077115">
    <property type="component" value="Unassembled WGS sequence"/>
</dbReference>
<feature type="region of interest" description="Disordered" evidence="4">
    <location>
        <begin position="873"/>
        <end position="893"/>
    </location>
</feature>
<dbReference type="OrthoDB" id="31113at2759"/>
<evidence type="ECO:0000256" key="4">
    <source>
        <dbReference type="SAM" id="MobiDB-lite"/>
    </source>
</evidence>
<dbReference type="InterPro" id="IPR006086">
    <property type="entry name" value="XPG-I_dom"/>
</dbReference>
<evidence type="ECO:0000259" key="6">
    <source>
        <dbReference type="SMART" id="SM00485"/>
    </source>
</evidence>
<dbReference type="GO" id="GO:0003697">
    <property type="term" value="F:single-stranded DNA binding"/>
    <property type="evidence" value="ECO:0007669"/>
    <property type="project" value="TreeGrafter"/>
</dbReference>
<dbReference type="SMART" id="SM00485">
    <property type="entry name" value="XPGN"/>
    <property type="match status" value="1"/>
</dbReference>
<dbReference type="Gene3D" id="3.40.50.1010">
    <property type="entry name" value="5'-nuclease"/>
    <property type="match status" value="2"/>
</dbReference>
<dbReference type="Gene3D" id="1.10.150.20">
    <property type="entry name" value="5' to 3' exonuclease, C-terminal subdomain"/>
    <property type="match status" value="1"/>
</dbReference>
<evidence type="ECO:0000313" key="7">
    <source>
        <dbReference type="EMBL" id="OAJ36512.1"/>
    </source>
</evidence>
<reference evidence="7 8" key="1">
    <citation type="submission" date="2006-10" db="EMBL/GenBank/DDBJ databases">
        <title>The Genome Sequence of Batrachochytrium dendrobatidis JEL423.</title>
        <authorList>
            <consortium name="The Broad Institute Genome Sequencing Platform"/>
            <person name="Birren B."/>
            <person name="Lander E."/>
            <person name="Galagan J."/>
            <person name="Cuomo C."/>
            <person name="Devon K."/>
            <person name="Jaffe D."/>
            <person name="Butler J."/>
            <person name="Alvarez P."/>
            <person name="Gnerre S."/>
            <person name="Grabherr M."/>
            <person name="Kleber M."/>
            <person name="Mauceli E."/>
            <person name="Brockman W."/>
            <person name="Young S."/>
            <person name="LaButti K."/>
            <person name="Sykes S."/>
            <person name="DeCaprio D."/>
            <person name="Crawford M."/>
            <person name="Koehrsen M."/>
            <person name="Engels R."/>
            <person name="Montgomery P."/>
            <person name="Pearson M."/>
            <person name="Howarth C."/>
            <person name="Larson L."/>
            <person name="White J."/>
            <person name="O'Leary S."/>
            <person name="Kodira C."/>
            <person name="Zeng Q."/>
            <person name="Yandava C."/>
            <person name="Alvarado L."/>
            <person name="Longcore J."/>
            <person name="James T."/>
        </authorList>
    </citation>
    <scope>NUCLEOTIDE SEQUENCE [LARGE SCALE GENOMIC DNA]</scope>
    <source>
        <strain evidence="7 8">JEL423</strain>
    </source>
</reference>
<gene>
    <name evidence="7" type="ORF">BDEG_20677</name>
</gene>
<dbReference type="Pfam" id="PF00752">
    <property type="entry name" value="XPG_N"/>
    <property type="match status" value="1"/>
</dbReference>
<reference evidence="7 8" key="2">
    <citation type="submission" date="2016-05" db="EMBL/GenBank/DDBJ databases">
        <title>Lineage-specific infection strategies underlie the spectrum of fungal disease in amphibians.</title>
        <authorList>
            <person name="Cuomo C.A."/>
            <person name="Farrer R.A."/>
            <person name="James T."/>
            <person name="Longcore J."/>
            <person name="Birren B."/>
        </authorList>
    </citation>
    <scope>NUCLEOTIDE SEQUENCE [LARGE SCALE GENOMIC DNA]</scope>
    <source>
        <strain evidence="7 8">JEL423</strain>
    </source>
</reference>
<feature type="compositionally biased region" description="Basic residues" evidence="4">
    <location>
        <begin position="1321"/>
        <end position="1334"/>
    </location>
</feature>
<evidence type="ECO:0000256" key="2">
    <source>
        <dbReference type="ARBA" id="ARBA00023242"/>
    </source>
</evidence>
<dbReference type="SMART" id="SM00484">
    <property type="entry name" value="XPGI"/>
    <property type="match status" value="1"/>
</dbReference>
<dbReference type="eggNOG" id="KOG2520">
    <property type="taxonomic scope" value="Eukaryota"/>
</dbReference>
<feature type="domain" description="XPG-I" evidence="5">
    <location>
        <begin position="1030"/>
        <end position="1099"/>
    </location>
</feature>
<feature type="coiled-coil region" evidence="3">
    <location>
        <begin position="986"/>
        <end position="1013"/>
    </location>
</feature>
<dbReference type="GO" id="GO:0005634">
    <property type="term" value="C:nucleus"/>
    <property type="evidence" value="ECO:0007669"/>
    <property type="project" value="UniProtKB-SubCell"/>
</dbReference>